<organism evidence="1">
    <name type="scientific">Gallibacterium anatis</name>
    <dbReference type="NCBI Taxonomy" id="750"/>
    <lineage>
        <taxon>Bacteria</taxon>
        <taxon>Pseudomonadati</taxon>
        <taxon>Pseudomonadota</taxon>
        <taxon>Gammaproteobacteria</taxon>
        <taxon>Pasteurellales</taxon>
        <taxon>Pasteurellaceae</taxon>
        <taxon>Gallibacterium</taxon>
    </lineage>
</organism>
<reference evidence="1" key="1">
    <citation type="submission" date="2020-11" db="EMBL/GenBank/DDBJ databases">
        <title>Gallibacterium anatis 1637, full genome, WGS.</title>
        <authorList>
            <person name="Laishevtcev A.I."/>
            <person name="Yakimova E.A."/>
            <person name="Petkovich D."/>
            <person name="Stepanova T.V."/>
            <person name="Kalendr R.S."/>
            <person name="Rubalsky E.O."/>
            <person name="Zulkarneev E.R."/>
            <person name="Aleshkin A.V."/>
        </authorList>
    </citation>
    <scope>NUCLEOTIDE SEQUENCE</scope>
    <source>
        <strain evidence="1">1637</strain>
    </source>
</reference>
<dbReference type="AlphaFoldDB" id="A0A930UW81"/>
<dbReference type="EMBL" id="JADION010000007">
    <property type="protein sequence ID" value="MBF4102346.1"/>
    <property type="molecule type" value="Genomic_DNA"/>
</dbReference>
<protein>
    <submittedName>
        <fullName evidence="1">Uncharacterized protein</fullName>
    </submittedName>
</protein>
<accession>A0A930UW81</accession>
<comment type="caution">
    <text evidence="1">The sequence shown here is derived from an EMBL/GenBank/DDBJ whole genome shotgun (WGS) entry which is preliminary data.</text>
</comment>
<evidence type="ECO:0000313" key="1">
    <source>
        <dbReference type="EMBL" id="MBF4102346.1"/>
    </source>
</evidence>
<dbReference type="Gene3D" id="3.40.190.10">
    <property type="entry name" value="Periplasmic binding protein-like II"/>
    <property type="match status" value="1"/>
</dbReference>
<sequence>MVCNKAFRRILAEYQHRYPQVNLRLSLDENHHTDLVGQGFDLAIESNSASGRKFNCQTGKPVCRFIGLPALNIFSSSDS</sequence>
<name>A0A930UW81_9PAST</name>
<gene>
    <name evidence="1" type="ORF">INT80_03475</name>
</gene>
<proteinExistence type="predicted"/>